<dbReference type="AlphaFoldDB" id="A0A194VZN7"/>
<evidence type="ECO:0000256" key="1">
    <source>
        <dbReference type="SAM" id="MobiDB-lite"/>
    </source>
</evidence>
<feature type="compositionally biased region" description="Low complexity" evidence="1">
    <location>
        <begin position="45"/>
        <end position="57"/>
    </location>
</feature>
<accession>A0A194VZN7</accession>
<organism evidence="2 3">
    <name type="scientific">Cytospora mali</name>
    <name type="common">Apple Valsa canker fungus</name>
    <name type="synonym">Valsa mali</name>
    <dbReference type="NCBI Taxonomy" id="578113"/>
    <lineage>
        <taxon>Eukaryota</taxon>
        <taxon>Fungi</taxon>
        <taxon>Dikarya</taxon>
        <taxon>Ascomycota</taxon>
        <taxon>Pezizomycotina</taxon>
        <taxon>Sordariomycetes</taxon>
        <taxon>Sordariomycetidae</taxon>
        <taxon>Diaporthales</taxon>
        <taxon>Cytosporaceae</taxon>
        <taxon>Cytospora</taxon>
    </lineage>
</organism>
<feature type="region of interest" description="Disordered" evidence="1">
    <location>
        <begin position="1"/>
        <end position="109"/>
    </location>
</feature>
<proteinExistence type="predicted"/>
<keyword evidence="3" id="KW-1185">Reference proteome</keyword>
<dbReference type="EMBL" id="CM003102">
    <property type="protein sequence ID" value="KUI69250.1"/>
    <property type="molecule type" value="Genomic_DNA"/>
</dbReference>
<evidence type="ECO:0000313" key="2">
    <source>
        <dbReference type="EMBL" id="KUI69250.1"/>
    </source>
</evidence>
<evidence type="ECO:0000313" key="3">
    <source>
        <dbReference type="Proteomes" id="UP000078559"/>
    </source>
</evidence>
<name>A0A194VZN7_CYTMA</name>
<protein>
    <submittedName>
        <fullName evidence="2">Uncharacterized protein</fullName>
    </submittedName>
</protein>
<gene>
    <name evidence="2" type="ORF">VM1G_11628</name>
</gene>
<reference evidence="2" key="1">
    <citation type="submission" date="2014-12" db="EMBL/GenBank/DDBJ databases">
        <title>Genome Sequence of Valsa Canker Pathogens Uncovers a Specific Adaption of Colonization on Woody Bark.</title>
        <authorList>
            <person name="Yin Z."/>
            <person name="Liu H."/>
            <person name="Gao X."/>
            <person name="Li Z."/>
            <person name="Song N."/>
            <person name="Ke X."/>
            <person name="Dai Q."/>
            <person name="Wu Y."/>
            <person name="Sun Y."/>
            <person name="Xu J.-R."/>
            <person name="Kang Z.K."/>
            <person name="Wang L."/>
            <person name="Huang L."/>
        </authorList>
    </citation>
    <scope>NUCLEOTIDE SEQUENCE [LARGE SCALE GENOMIC DNA]</scope>
    <source>
        <strain evidence="2">03-8</strain>
    </source>
</reference>
<sequence length="109" mass="11936">MSADRMAPRRQSSPTLLSTSTKDDLLPLARKPLGFSPTGLGGTLSSGHSISRSSRYRLTLPESSSKPTRRFSLGTKHSGTQFRMIQPRTPRLAASMAAYSSRRVRSDVQ</sequence>
<feature type="compositionally biased region" description="Low complexity" evidence="1">
    <location>
        <begin position="12"/>
        <end position="38"/>
    </location>
</feature>
<dbReference type="Proteomes" id="UP000078559">
    <property type="component" value="Chromosome 5"/>
</dbReference>